<dbReference type="RefSeq" id="WP_073930022.1">
    <property type="nucleotide sequence ID" value="NZ_BAABZD010000023.1"/>
</dbReference>
<keyword evidence="1" id="KW-0812">Transmembrane</keyword>
<organism evidence="4">
    <name type="scientific">Clostridium symbiosum</name>
    <name type="common">Bacteroides symbiosus</name>
    <dbReference type="NCBI Taxonomy" id="1512"/>
    <lineage>
        <taxon>Bacteria</taxon>
        <taxon>Bacillati</taxon>
        <taxon>Bacillota</taxon>
        <taxon>Clostridia</taxon>
        <taxon>Lachnospirales</taxon>
        <taxon>Lachnospiraceae</taxon>
        <taxon>Otoolea</taxon>
    </lineage>
</organism>
<dbReference type="GO" id="GO:0004175">
    <property type="term" value="F:endopeptidase activity"/>
    <property type="evidence" value="ECO:0007669"/>
    <property type="project" value="UniProtKB-ARBA"/>
</dbReference>
<name>A0A6N2ZYG5_CLOSY</name>
<dbReference type="EMBL" id="CACRUA010000007">
    <property type="protein sequence ID" value="VYT83087.1"/>
    <property type="molecule type" value="Genomic_DNA"/>
</dbReference>
<feature type="transmembrane region" description="Helical" evidence="1">
    <location>
        <begin position="118"/>
        <end position="139"/>
    </location>
</feature>
<dbReference type="GO" id="GO:0080120">
    <property type="term" value="P:CAAX-box protein maturation"/>
    <property type="evidence" value="ECO:0007669"/>
    <property type="project" value="UniProtKB-ARBA"/>
</dbReference>
<dbReference type="GO" id="GO:0008237">
    <property type="term" value="F:metallopeptidase activity"/>
    <property type="evidence" value="ECO:0007669"/>
    <property type="project" value="UniProtKB-KW"/>
</dbReference>
<sequence>MTGRNFGAASVVWQVIWPILLYSFVTTVMALLVGARLDVMWILLISAILTSGVLYYFYSRRRQTEGRHYGPSWRVRLDIGTGAALLFVLAAALCVFLNNLIEISGIAYVSEAFDEVSASIFGVSVWLQILAVGFAAPVVEELIFRGMGYGRLRGVMGIIPAAILSSLLFALYHGNLVQAVYGFLMGLVLAVVYEHFDGLVPAIWLHVCANLTSIALTALSGRYPSFFGGIFYAAAGTAVSGLLVWGCLLMIYDRKRRIRK</sequence>
<keyword evidence="1" id="KW-0472">Membrane</keyword>
<dbReference type="EMBL" id="JAQLGM010000026">
    <property type="protein sequence ID" value="MDB2000838.1"/>
    <property type="molecule type" value="Genomic_DNA"/>
</dbReference>
<feature type="transmembrane region" description="Helical" evidence="1">
    <location>
        <begin position="79"/>
        <end position="98"/>
    </location>
</feature>
<feature type="transmembrane region" description="Helical" evidence="1">
    <location>
        <begin position="151"/>
        <end position="172"/>
    </location>
</feature>
<keyword evidence="3" id="KW-0378">Hydrolase</keyword>
<dbReference type="GO" id="GO:0006508">
    <property type="term" value="P:proteolysis"/>
    <property type="evidence" value="ECO:0007669"/>
    <property type="project" value="UniProtKB-KW"/>
</dbReference>
<proteinExistence type="predicted"/>
<keyword evidence="1" id="KW-1133">Transmembrane helix</keyword>
<feature type="domain" description="CAAX prenyl protease 2/Lysostaphin resistance protein A-like" evidence="2">
    <location>
        <begin position="124"/>
        <end position="211"/>
    </location>
</feature>
<dbReference type="Pfam" id="PF02517">
    <property type="entry name" value="Rce1-like"/>
    <property type="match status" value="1"/>
</dbReference>
<dbReference type="InterPro" id="IPR052710">
    <property type="entry name" value="CAAX_protease"/>
</dbReference>
<dbReference type="Proteomes" id="UP001300871">
    <property type="component" value="Unassembled WGS sequence"/>
</dbReference>
<dbReference type="PANTHER" id="PTHR36435">
    <property type="entry name" value="SLR1288 PROTEIN"/>
    <property type="match status" value="1"/>
</dbReference>
<accession>A0A6N2ZYG5</accession>
<evidence type="ECO:0000259" key="2">
    <source>
        <dbReference type="Pfam" id="PF02517"/>
    </source>
</evidence>
<feature type="transmembrane region" description="Helical" evidence="1">
    <location>
        <begin position="178"/>
        <end position="196"/>
    </location>
</feature>
<keyword evidence="3" id="KW-0482">Metalloprotease</keyword>
<dbReference type="InterPro" id="IPR003675">
    <property type="entry name" value="Rce1/LyrA-like_dom"/>
</dbReference>
<evidence type="ECO:0000256" key="1">
    <source>
        <dbReference type="SAM" id="Phobius"/>
    </source>
</evidence>
<feature type="transmembrane region" description="Helical" evidence="1">
    <location>
        <begin position="203"/>
        <end position="223"/>
    </location>
</feature>
<dbReference type="AlphaFoldDB" id="A0A6N2ZYG5"/>
<dbReference type="PANTHER" id="PTHR36435:SF1">
    <property type="entry name" value="CAAX AMINO TERMINAL PROTEASE FAMILY PROTEIN"/>
    <property type="match status" value="1"/>
</dbReference>
<reference evidence="4" key="1">
    <citation type="submission" date="2019-11" db="EMBL/GenBank/DDBJ databases">
        <authorList>
            <person name="Feng L."/>
        </authorList>
    </citation>
    <scope>NUCLEOTIDE SEQUENCE</scope>
    <source>
        <strain evidence="4">CsymbiosumLFYP84</strain>
    </source>
</reference>
<feature type="transmembrane region" description="Helical" evidence="1">
    <location>
        <begin position="12"/>
        <end position="33"/>
    </location>
</feature>
<gene>
    <name evidence="4" type="ORF">CSLFYP84_00685</name>
    <name evidence="3" type="ORF">PM006_11555</name>
</gene>
<evidence type="ECO:0000313" key="4">
    <source>
        <dbReference type="EMBL" id="VYT83087.1"/>
    </source>
</evidence>
<protein>
    <submittedName>
        <fullName evidence="4">CAAX amino terminal protease self- immunity</fullName>
    </submittedName>
    <submittedName>
        <fullName evidence="3">CPBP family intramembrane metalloprotease</fullName>
    </submittedName>
</protein>
<feature type="transmembrane region" description="Helical" evidence="1">
    <location>
        <begin position="39"/>
        <end position="58"/>
    </location>
</feature>
<feature type="transmembrane region" description="Helical" evidence="1">
    <location>
        <begin position="229"/>
        <end position="252"/>
    </location>
</feature>
<keyword evidence="4" id="KW-0645">Protease</keyword>
<evidence type="ECO:0000313" key="3">
    <source>
        <dbReference type="EMBL" id="MDB2000838.1"/>
    </source>
</evidence>
<reference evidence="3" key="2">
    <citation type="submission" date="2023-01" db="EMBL/GenBank/DDBJ databases">
        <title>Human gut microbiome strain richness.</title>
        <authorList>
            <person name="Chen-Liaw A."/>
        </authorList>
    </citation>
    <scope>NUCLEOTIDE SEQUENCE</scope>
    <source>
        <strain evidence="3">B1_m1001713B170214d0_201011</strain>
    </source>
</reference>